<evidence type="ECO:0000313" key="3">
    <source>
        <dbReference type="Proteomes" id="UP001333110"/>
    </source>
</evidence>
<sequence length="152" mass="16806">MRENVSLLLNGAEDLMTKDTENAKALNALFALVFTGQISSYNLWIMILFHTFIDIKAPAQPGGDWLERSFVEKDLEFLVDNKLIMSQKCAFVAKKANGLLSCIRLSIASRSREVILRLCSALVRHIWSAGPSAGLPPVQERHGHSGATTMGY</sequence>
<comment type="caution">
    <text evidence="2">The sequence shown here is derived from an EMBL/GenBank/DDBJ whole genome shotgun (WGS) entry which is preliminary data.</text>
</comment>
<organism evidence="2 3">
    <name type="scientific">Mycteria americana</name>
    <name type="common">Wood stork</name>
    <dbReference type="NCBI Taxonomy" id="33587"/>
    <lineage>
        <taxon>Eukaryota</taxon>
        <taxon>Metazoa</taxon>
        <taxon>Chordata</taxon>
        <taxon>Craniata</taxon>
        <taxon>Vertebrata</taxon>
        <taxon>Euteleostomi</taxon>
        <taxon>Archelosauria</taxon>
        <taxon>Archosauria</taxon>
        <taxon>Dinosauria</taxon>
        <taxon>Saurischia</taxon>
        <taxon>Theropoda</taxon>
        <taxon>Coelurosauria</taxon>
        <taxon>Aves</taxon>
        <taxon>Neognathae</taxon>
        <taxon>Neoaves</taxon>
        <taxon>Aequornithes</taxon>
        <taxon>Ciconiiformes</taxon>
        <taxon>Ciconiidae</taxon>
        <taxon>Mycteria</taxon>
    </lineage>
</organism>
<dbReference type="EMBL" id="JAUNZN010000001">
    <property type="protein sequence ID" value="KAK4828691.1"/>
    <property type="molecule type" value="Genomic_DNA"/>
</dbReference>
<keyword evidence="3" id="KW-1185">Reference proteome</keyword>
<accession>A0AAN7SG97</accession>
<dbReference type="AlphaFoldDB" id="A0AAN7SG97"/>
<proteinExistence type="predicted"/>
<keyword evidence="1" id="KW-0812">Transmembrane</keyword>
<keyword evidence="1" id="KW-1133">Transmembrane helix</keyword>
<dbReference type="Proteomes" id="UP001333110">
    <property type="component" value="Unassembled WGS sequence"/>
</dbReference>
<name>A0AAN7SG97_MYCAM</name>
<evidence type="ECO:0000256" key="1">
    <source>
        <dbReference type="SAM" id="Phobius"/>
    </source>
</evidence>
<gene>
    <name evidence="2" type="ORF">QYF61_000529</name>
</gene>
<dbReference type="PANTHER" id="PTHR33332">
    <property type="entry name" value="REVERSE TRANSCRIPTASE DOMAIN-CONTAINING PROTEIN"/>
    <property type="match status" value="1"/>
</dbReference>
<keyword evidence="1" id="KW-0472">Membrane</keyword>
<evidence type="ECO:0000313" key="2">
    <source>
        <dbReference type="EMBL" id="KAK4828691.1"/>
    </source>
</evidence>
<feature type="transmembrane region" description="Helical" evidence="1">
    <location>
        <begin position="25"/>
        <end position="49"/>
    </location>
</feature>
<reference evidence="2 3" key="1">
    <citation type="journal article" date="2023" name="J. Hered.">
        <title>Chromosome-level genome of the wood stork (Mycteria americana) provides insight into avian chromosome evolution.</title>
        <authorList>
            <person name="Flamio R. Jr."/>
            <person name="Ramstad K.M."/>
        </authorList>
    </citation>
    <scope>NUCLEOTIDE SEQUENCE [LARGE SCALE GENOMIC DNA]</scope>
    <source>
        <strain evidence="2">JAX WOST 10</strain>
    </source>
</reference>
<protein>
    <submittedName>
        <fullName evidence="2">Uncharacterized protein</fullName>
    </submittedName>
</protein>